<dbReference type="AlphaFoldDB" id="A0A533QAA6"/>
<dbReference type="Proteomes" id="UP000319783">
    <property type="component" value="Unassembled WGS sequence"/>
</dbReference>
<accession>A0A533QAA6</accession>
<evidence type="ECO:0000313" key="1">
    <source>
        <dbReference type="EMBL" id="TLD41628.1"/>
    </source>
</evidence>
<sequence length="269" mass="30984">MNNNCTTHGNSCAMTFVESECSDGMCCFTCVIPPNNGHIGFFKSLWKKGTGSPYVKLLVMSKGYKNELYDSCKFLDFTISNTSPDASLKMDLRCSIYKSRPSQCMGYPDMAGESVYHKISGPCIFNEYTASRTYKKLVYKRAWQAFYAIQDRAEAMRNIFLNEDAMTARETILKAQDTHCVTICEGKKEQDYILIPLPKQVHKVLYISEEHQPITTIRQAYDRWEAKIQKNLQNHYGSEWEIRLKDAIEMEEKDARKRDDENTTGNIEC</sequence>
<reference evidence="1 2" key="1">
    <citation type="submission" date="2019-04" db="EMBL/GenBank/DDBJ databases">
        <title>Genome of a novel bacterium Candidatus Jettenia ecosi reconstructed from metagenome of an anammox bioreactor.</title>
        <authorList>
            <person name="Mardanov A.V."/>
            <person name="Beletsky A.V."/>
            <person name="Ravin N.V."/>
            <person name="Botchkova E.A."/>
            <person name="Litti Y.V."/>
            <person name="Nozhevnikova A.N."/>
        </authorList>
    </citation>
    <scope>NUCLEOTIDE SEQUENCE [LARGE SCALE GENOMIC DNA]</scope>
    <source>
        <strain evidence="1">J2</strain>
    </source>
</reference>
<protein>
    <submittedName>
        <fullName evidence="1">Uncharacterized protein</fullName>
    </submittedName>
</protein>
<name>A0A533QAA6_9BACT</name>
<dbReference type="EMBL" id="SULG01000041">
    <property type="protein sequence ID" value="TLD41628.1"/>
    <property type="molecule type" value="Genomic_DNA"/>
</dbReference>
<comment type="caution">
    <text evidence="1">The sequence shown here is derived from an EMBL/GenBank/DDBJ whole genome shotgun (WGS) entry which is preliminary data.</text>
</comment>
<gene>
    <name evidence="1" type="ORF">JETT_2115</name>
</gene>
<proteinExistence type="predicted"/>
<organism evidence="1 2">
    <name type="scientific">Candidatus Jettenia ecosi</name>
    <dbReference type="NCBI Taxonomy" id="2494326"/>
    <lineage>
        <taxon>Bacteria</taxon>
        <taxon>Pseudomonadati</taxon>
        <taxon>Planctomycetota</taxon>
        <taxon>Candidatus Brocadiia</taxon>
        <taxon>Candidatus Brocadiales</taxon>
        <taxon>Candidatus Brocadiaceae</taxon>
        <taxon>Candidatus Jettenia</taxon>
    </lineage>
</organism>
<evidence type="ECO:0000313" key="2">
    <source>
        <dbReference type="Proteomes" id="UP000319783"/>
    </source>
</evidence>